<dbReference type="EMBL" id="FWDM01000014">
    <property type="protein sequence ID" value="SLM12056.1"/>
    <property type="molecule type" value="Genomic_DNA"/>
</dbReference>
<dbReference type="Gene3D" id="2.60.120.200">
    <property type="match status" value="1"/>
</dbReference>
<dbReference type="SUPFAM" id="SSF49899">
    <property type="entry name" value="Concanavalin A-like lectins/glucanases"/>
    <property type="match status" value="1"/>
</dbReference>
<dbReference type="AlphaFoldDB" id="A0A3P3XHS6"/>
<evidence type="ECO:0000313" key="1">
    <source>
        <dbReference type="EMBL" id="SLM12056.1"/>
    </source>
</evidence>
<dbReference type="InterPro" id="IPR013320">
    <property type="entry name" value="ConA-like_dom_sf"/>
</dbReference>
<name>A0A3P3XHS6_9SPIR</name>
<gene>
    <name evidence="1" type="ORF">SPIROBIBN47_210194</name>
</gene>
<sequence>MTYAACFLLGAAPAGADAKASRTTSGRGCWRSLALIFFIIAARSGLFAQTLQRLSFSGFEWYVRQTTEPEGPMNNLFGGTGTSVDVLPDGALRLSITYREGDWYAAEVWTTKSLGYGTYTFRIRTPLAQLHPDLIFGAFTYSRALGYFHREIDIEFSAWGKKVSDLRGQYVIQPFDKQGNMHSFPAKPYAGPSSQQFTWLPDRIEFASWLGYGEKPPAGDPRLIDAWTFNDAKSIPKPSAAIHMNLYLFDGRPPGKKDGLQLVIIDGFEFKAAPK</sequence>
<proteinExistence type="predicted"/>
<organism evidence="1">
    <name type="scientific">uncultured spirochete</name>
    <dbReference type="NCBI Taxonomy" id="156406"/>
    <lineage>
        <taxon>Bacteria</taxon>
        <taxon>Pseudomonadati</taxon>
        <taxon>Spirochaetota</taxon>
        <taxon>Spirochaetia</taxon>
        <taxon>Spirochaetales</taxon>
        <taxon>environmental samples</taxon>
    </lineage>
</organism>
<protein>
    <recommendedName>
        <fullName evidence="2">GH16 domain-containing protein</fullName>
    </recommendedName>
</protein>
<reference evidence="1" key="1">
    <citation type="submission" date="2017-02" db="EMBL/GenBank/DDBJ databases">
        <authorList>
            <person name="Regsiter A."/>
            <person name="William W."/>
        </authorList>
    </citation>
    <scope>NUCLEOTIDE SEQUENCE</scope>
    <source>
        <strain evidence="1">Bib</strain>
    </source>
</reference>
<accession>A0A3P3XHS6</accession>
<evidence type="ECO:0008006" key="2">
    <source>
        <dbReference type="Google" id="ProtNLM"/>
    </source>
</evidence>